<feature type="region of interest" description="Disordered" evidence="1">
    <location>
        <begin position="103"/>
        <end position="130"/>
    </location>
</feature>
<dbReference type="PANTHER" id="PTHR13593:SF140">
    <property type="entry name" value="PLC-LIKE PHOSPHODIESTERASE"/>
    <property type="match status" value="1"/>
</dbReference>
<dbReference type="GO" id="GO:0008081">
    <property type="term" value="F:phosphoric diester hydrolase activity"/>
    <property type="evidence" value="ECO:0007669"/>
    <property type="project" value="InterPro"/>
</dbReference>
<dbReference type="InterPro" id="IPR051057">
    <property type="entry name" value="PI-PLC_domain"/>
</dbReference>
<accession>A0A2J6RZW0</accession>
<dbReference type="PANTHER" id="PTHR13593">
    <property type="match status" value="1"/>
</dbReference>
<dbReference type="SUPFAM" id="SSF51695">
    <property type="entry name" value="PLC-like phosphodiesterases"/>
    <property type="match status" value="1"/>
</dbReference>
<dbReference type="OrthoDB" id="7984201at2759"/>
<evidence type="ECO:0000256" key="1">
    <source>
        <dbReference type="SAM" id="MobiDB-lite"/>
    </source>
</evidence>
<reference evidence="2 3" key="1">
    <citation type="submission" date="2016-04" db="EMBL/GenBank/DDBJ databases">
        <title>A degradative enzymes factory behind the ericoid mycorrhizal symbiosis.</title>
        <authorList>
            <consortium name="DOE Joint Genome Institute"/>
            <person name="Martino E."/>
            <person name="Morin E."/>
            <person name="Grelet G."/>
            <person name="Kuo A."/>
            <person name="Kohler A."/>
            <person name="Daghino S."/>
            <person name="Barry K."/>
            <person name="Choi C."/>
            <person name="Cichocki N."/>
            <person name="Clum A."/>
            <person name="Copeland A."/>
            <person name="Hainaut M."/>
            <person name="Haridas S."/>
            <person name="Labutti K."/>
            <person name="Lindquist E."/>
            <person name="Lipzen A."/>
            <person name="Khouja H.-R."/>
            <person name="Murat C."/>
            <person name="Ohm R."/>
            <person name="Olson A."/>
            <person name="Spatafora J."/>
            <person name="Veneault-Fourrey C."/>
            <person name="Henrissat B."/>
            <person name="Grigoriev I."/>
            <person name="Martin F."/>
            <person name="Perotto S."/>
        </authorList>
    </citation>
    <scope>NUCLEOTIDE SEQUENCE [LARGE SCALE GENOMIC DNA]</scope>
    <source>
        <strain evidence="2 3">F</strain>
    </source>
</reference>
<keyword evidence="3" id="KW-1185">Reference proteome</keyword>
<dbReference type="InterPro" id="IPR017946">
    <property type="entry name" value="PLC-like_Pdiesterase_TIM-brl"/>
</dbReference>
<sequence length="458" mass="48891">MGLFAMAANAQDTQSVIILTGAMGTTPSGSYLSYSSTITVPTTTSSSAISTSVVVSTIVSGTNTRTTTLGTMTIFGVGSVMAGNTTGTSTRTTDSQVILSGRPHTTTAVNGTSNATSTSTSSSAEPTNTTPCNNYPEFCSRAYGNITEVAAHNSPFVKAGNAAANQALDVTTQLNDGIRLLQGQVHFNGSVPHFCHSSCDILDVGPITEYLGKVYDWVSSHPYDVVTILIGNGAYDNGSYPPVTDYAPFLEETGLVQYAYLPPKIPMAITDWPTLGSMILTGKRVVFFMDYNANQTAVPYVLDEFSQMWETPYDPTNRSFPCTLQRPPGLSTADAVDRLYMANHNLNYDISILGNSLLVPNIPLLNITNDNGTEFGSLGLSAQQCNTTWNYPPKFLNVDYYNVGNGTVFDVAAKYNNVTYNRVCCGKAASAASGLHEIVRRSAVLLAVCMVGVSWLLL</sequence>
<dbReference type="Pfam" id="PF26146">
    <property type="entry name" value="PI-PLC_X"/>
    <property type="match status" value="1"/>
</dbReference>
<dbReference type="Gene3D" id="3.20.20.190">
    <property type="entry name" value="Phosphatidylinositol (PI) phosphodiesterase"/>
    <property type="match status" value="1"/>
</dbReference>
<proteinExistence type="predicted"/>
<dbReference type="Proteomes" id="UP000235786">
    <property type="component" value="Unassembled WGS sequence"/>
</dbReference>
<dbReference type="AlphaFoldDB" id="A0A2J6RZW0"/>
<evidence type="ECO:0000313" key="2">
    <source>
        <dbReference type="EMBL" id="PMD44053.1"/>
    </source>
</evidence>
<dbReference type="EMBL" id="KZ613941">
    <property type="protein sequence ID" value="PMD44053.1"/>
    <property type="molecule type" value="Genomic_DNA"/>
</dbReference>
<gene>
    <name evidence="2" type="ORF">L207DRAFT_508826</name>
</gene>
<name>A0A2J6RZW0_HYAVF</name>
<feature type="compositionally biased region" description="Low complexity" evidence="1">
    <location>
        <begin position="105"/>
        <end position="130"/>
    </location>
</feature>
<protein>
    <submittedName>
        <fullName evidence="2">PLC-like phosphodiesterase</fullName>
    </submittedName>
</protein>
<organism evidence="2 3">
    <name type="scientific">Hyaloscypha variabilis (strain UAMH 11265 / GT02V1 / F)</name>
    <name type="common">Meliniomyces variabilis</name>
    <dbReference type="NCBI Taxonomy" id="1149755"/>
    <lineage>
        <taxon>Eukaryota</taxon>
        <taxon>Fungi</taxon>
        <taxon>Dikarya</taxon>
        <taxon>Ascomycota</taxon>
        <taxon>Pezizomycotina</taxon>
        <taxon>Leotiomycetes</taxon>
        <taxon>Helotiales</taxon>
        <taxon>Hyaloscyphaceae</taxon>
        <taxon>Hyaloscypha</taxon>
        <taxon>Hyaloscypha variabilis</taxon>
    </lineage>
</organism>
<evidence type="ECO:0000313" key="3">
    <source>
        <dbReference type="Proteomes" id="UP000235786"/>
    </source>
</evidence>
<dbReference type="GO" id="GO:0006629">
    <property type="term" value="P:lipid metabolic process"/>
    <property type="evidence" value="ECO:0007669"/>
    <property type="project" value="InterPro"/>
</dbReference>
<dbReference type="STRING" id="1149755.A0A2J6RZW0"/>